<keyword evidence="3" id="KW-1185">Reference proteome</keyword>
<feature type="transmembrane region" description="Helical" evidence="1">
    <location>
        <begin position="30"/>
        <end position="48"/>
    </location>
</feature>
<organism evidence="2 3">
    <name type="scientific">Sporolituus thermophilus DSM 23256</name>
    <dbReference type="NCBI Taxonomy" id="1123285"/>
    <lineage>
        <taxon>Bacteria</taxon>
        <taxon>Bacillati</taxon>
        <taxon>Bacillota</taxon>
        <taxon>Negativicutes</taxon>
        <taxon>Selenomonadales</taxon>
        <taxon>Sporomusaceae</taxon>
        <taxon>Sporolituus</taxon>
    </lineage>
</organism>
<feature type="transmembrane region" description="Helical" evidence="1">
    <location>
        <begin position="63"/>
        <end position="86"/>
    </location>
</feature>
<dbReference type="OrthoDB" id="1724505at2"/>
<gene>
    <name evidence="2" type="ORF">SAMN05660235_01333</name>
</gene>
<dbReference type="Proteomes" id="UP000243333">
    <property type="component" value="Unassembled WGS sequence"/>
</dbReference>
<keyword evidence="1" id="KW-0472">Membrane</keyword>
<evidence type="ECO:0000313" key="3">
    <source>
        <dbReference type="Proteomes" id="UP000243333"/>
    </source>
</evidence>
<dbReference type="AlphaFoldDB" id="A0A1G7KHI5"/>
<name>A0A1G7KHI5_9FIRM</name>
<proteinExistence type="predicted"/>
<evidence type="ECO:0000256" key="1">
    <source>
        <dbReference type="SAM" id="Phobius"/>
    </source>
</evidence>
<keyword evidence="1" id="KW-0812">Transmembrane</keyword>
<feature type="transmembrane region" description="Helical" evidence="1">
    <location>
        <begin position="126"/>
        <end position="146"/>
    </location>
</feature>
<evidence type="ECO:0000313" key="2">
    <source>
        <dbReference type="EMBL" id="SDF36484.1"/>
    </source>
</evidence>
<reference evidence="3" key="1">
    <citation type="submission" date="2016-10" db="EMBL/GenBank/DDBJ databases">
        <authorList>
            <person name="Varghese N."/>
            <person name="Submissions S."/>
        </authorList>
    </citation>
    <scope>NUCLEOTIDE SEQUENCE [LARGE SCALE GENOMIC DNA]</scope>
    <source>
        <strain evidence="3">DSM 23256</strain>
    </source>
</reference>
<protein>
    <submittedName>
        <fullName evidence="2">Uncharacterized protein</fullName>
    </submittedName>
</protein>
<keyword evidence="1" id="KW-1133">Transmembrane helix</keyword>
<dbReference type="EMBL" id="FNBU01000008">
    <property type="protein sequence ID" value="SDF36484.1"/>
    <property type="molecule type" value="Genomic_DNA"/>
</dbReference>
<sequence length="157" mass="17776">MLSIFLGPLIFFIGVTLLFLLVPRKDISRFWDIGLVGGLGISFVLTYLMHNVFGFWNFVGGDIIIYGIPLCLAAVWMPLVMIYSYWVSKSSNLYQIAGVIAGFALLATAAHWYYVTQGMLIFVRWSVFYTFILAVAIHIALLYYLYASKQITGMHHS</sequence>
<feature type="transmembrane region" description="Helical" evidence="1">
    <location>
        <begin position="93"/>
        <end position="114"/>
    </location>
</feature>
<dbReference type="RefSeq" id="WP_093689272.1">
    <property type="nucleotide sequence ID" value="NZ_FNBU01000008.1"/>
</dbReference>
<accession>A0A1G7KHI5</accession>
<feature type="transmembrane region" description="Helical" evidence="1">
    <location>
        <begin position="6"/>
        <end position="23"/>
    </location>
</feature>